<dbReference type="Proteomes" id="UP001595773">
    <property type="component" value="Unassembled WGS sequence"/>
</dbReference>
<comment type="caution">
    <text evidence="6">The sequence shown here is derived from an EMBL/GenBank/DDBJ whole genome shotgun (WGS) entry which is preliminary data.</text>
</comment>
<proteinExistence type="predicted"/>
<dbReference type="PANTHER" id="PTHR30055:SF234">
    <property type="entry name" value="HTH-TYPE TRANSCRIPTIONAL REGULATOR BETI"/>
    <property type="match status" value="1"/>
</dbReference>
<reference evidence="7" key="1">
    <citation type="journal article" date="2019" name="Int. J. Syst. Evol. Microbiol.">
        <title>The Global Catalogue of Microorganisms (GCM) 10K type strain sequencing project: providing services to taxonomists for standard genome sequencing and annotation.</title>
        <authorList>
            <consortium name="The Broad Institute Genomics Platform"/>
            <consortium name="The Broad Institute Genome Sequencing Center for Infectious Disease"/>
            <person name="Wu L."/>
            <person name="Ma J."/>
        </authorList>
    </citation>
    <scope>NUCLEOTIDE SEQUENCE [LARGE SCALE GENOMIC DNA]</scope>
    <source>
        <strain evidence="7">CGMCC 1.10698</strain>
    </source>
</reference>
<dbReference type="InterPro" id="IPR036271">
    <property type="entry name" value="Tet_transcr_reg_TetR-rel_C_sf"/>
</dbReference>
<protein>
    <submittedName>
        <fullName evidence="6">TetR/AcrR family transcriptional regulator</fullName>
    </submittedName>
</protein>
<dbReference type="Pfam" id="PF00440">
    <property type="entry name" value="TetR_N"/>
    <property type="match status" value="1"/>
</dbReference>
<evidence type="ECO:0000259" key="5">
    <source>
        <dbReference type="PROSITE" id="PS50977"/>
    </source>
</evidence>
<evidence type="ECO:0000256" key="3">
    <source>
        <dbReference type="ARBA" id="ARBA00023163"/>
    </source>
</evidence>
<dbReference type="SUPFAM" id="SSF46689">
    <property type="entry name" value="Homeodomain-like"/>
    <property type="match status" value="1"/>
</dbReference>
<accession>A0ABV8R179</accession>
<dbReference type="Pfam" id="PF17932">
    <property type="entry name" value="TetR_C_24"/>
    <property type="match status" value="1"/>
</dbReference>
<feature type="domain" description="HTH tetR-type" evidence="5">
    <location>
        <begin position="18"/>
        <end position="78"/>
    </location>
</feature>
<evidence type="ECO:0000256" key="1">
    <source>
        <dbReference type="ARBA" id="ARBA00023015"/>
    </source>
</evidence>
<gene>
    <name evidence="6" type="ORF">ACFOW9_11565</name>
</gene>
<keyword evidence="3" id="KW-0804">Transcription</keyword>
<dbReference type="PRINTS" id="PR00455">
    <property type="entry name" value="HTHTETR"/>
</dbReference>
<feature type="DNA-binding region" description="H-T-H motif" evidence="4">
    <location>
        <begin position="41"/>
        <end position="60"/>
    </location>
</feature>
<dbReference type="InterPro" id="IPR041490">
    <property type="entry name" value="KstR2_TetR_C"/>
</dbReference>
<dbReference type="InterPro" id="IPR001647">
    <property type="entry name" value="HTH_TetR"/>
</dbReference>
<name>A0ABV8R179_9MICC</name>
<dbReference type="SUPFAM" id="SSF48498">
    <property type="entry name" value="Tetracyclin repressor-like, C-terminal domain"/>
    <property type="match status" value="1"/>
</dbReference>
<dbReference type="InterPro" id="IPR050109">
    <property type="entry name" value="HTH-type_TetR-like_transc_reg"/>
</dbReference>
<dbReference type="PANTHER" id="PTHR30055">
    <property type="entry name" value="HTH-TYPE TRANSCRIPTIONAL REGULATOR RUTR"/>
    <property type="match status" value="1"/>
</dbReference>
<dbReference type="Gene3D" id="1.10.10.60">
    <property type="entry name" value="Homeodomain-like"/>
    <property type="match status" value="1"/>
</dbReference>
<dbReference type="EMBL" id="JBHSCQ010000017">
    <property type="protein sequence ID" value="MFC4266240.1"/>
    <property type="molecule type" value="Genomic_DNA"/>
</dbReference>
<evidence type="ECO:0000256" key="4">
    <source>
        <dbReference type="PROSITE-ProRule" id="PRU00335"/>
    </source>
</evidence>
<organism evidence="6 7">
    <name type="scientific">Arthrobacter cryoconiti</name>
    <dbReference type="NCBI Taxonomy" id="748907"/>
    <lineage>
        <taxon>Bacteria</taxon>
        <taxon>Bacillati</taxon>
        <taxon>Actinomycetota</taxon>
        <taxon>Actinomycetes</taxon>
        <taxon>Micrococcales</taxon>
        <taxon>Micrococcaceae</taxon>
        <taxon>Arthrobacter</taxon>
    </lineage>
</organism>
<keyword evidence="2 4" id="KW-0238">DNA-binding</keyword>
<evidence type="ECO:0000256" key="2">
    <source>
        <dbReference type="ARBA" id="ARBA00023125"/>
    </source>
</evidence>
<sequence length="203" mass="22042">MPTTATSHATASKRGRPGYDQQSVLQIAVEVFNKHGYEATSMGILAETLGISKSAIYHHVPSKEDLLRLALDEALGGLEAVLKLDGALSGPADTRLEFVLRGTIAVLVDRLAFVTLLLRVRGNTEMERDALARRRTFDRTITELVSAAQQDGSLRTDLAPSTITRLLFGTINSIVEWYRPGGALSASKLADDVITMSFQGLHH</sequence>
<dbReference type="PROSITE" id="PS50977">
    <property type="entry name" value="HTH_TETR_2"/>
    <property type="match status" value="1"/>
</dbReference>
<keyword evidence="1" id="KW-0805">Transcription regulation</keyword>
<evidence type="ECO:0000313" key="7">
    <source>
        <dbReference type="Proteomes" id="UP001595773"/>
    </source>
</evidence>
<evidence type="ECO:0000313" key="6">
    <source>
        <dbReference type="EMBL" id="MFC4266240.1"/>
    </source>
</evidence>
<dbReference type="RefSeq" id="WP_230067061.1">
    <property type="nucleotide sequence ID" value="NZ_BAABLL010000008.1"/>
</dbReference>
<dbReference type="InterPro" id="IPR009057">
    <property type="entry name" value="Homeodomain-like_sf"/>
</dbReference>
<dbReference type="Gene3D" id="1.10.357.10">
    <property type="entry name" value="Tetracycline Repressor, domain 2"/>
    <property type="match status" value="1"/>
</dbReference>
<keyword evidence="7" id="KW-1185">Reference proteome</keyword>